<evidence type="ECO:0000313" key="10">
    <source>
        <dbReference type="Proteomes" id="UP001152888"/>
    </source>
</evidence>
<evidence type="ECO:0000256" key="1">
    <source>
        <dbReference type="ARBA" id="ARBA00001968"/>
    </source>
</evidence>
<dbReference type="GO" id="GO:0005634">
    <property type="term" value="C:nucleus"/>
    <property type="evidence" value="ECO:0007669"/>
    <property type="project" value="UniProtKB-SubCell"/>
</dbReference>
<dbReference type="GO" id="GO:0016787">
    <property type="term" value="F:hydrolase activity"/>
    <property type="evidence" value="ECO:0007669"/>
    <property type="project" value="UniProtKB-KW"/>
</dbReference>
<evidence type="ECO:0000256" key="3">
    <source>
        <dbReference type="ARBA" id="ARBA00006958"/>
    </source>
</evidence>
<comment type="caution">
    <text evidence="9">The sequence shown here is derived from an EMBL/GenBank/DDBJ whole genome shotgun (WGS) entry which is preliminary data.</text>
</comment>
<organism evidence="9 10">
    <name type="scientific">Acanthoscelides obtectus</name>
    <name type="common">Bean weevil</name>
    <name type="synonym">Bruchus obtectus</name>
    <dbReference type="NCBI Taxonomy" id="200917"/>
    <lineage>
        <taxon>Eukaryota</taxon>
        <taxon>Metazoa</taxon>
        <taxon>Ecdysozoa</taxon>
        <taxon>Arthropoda</taxon>
        <taxon>Hexapoda</taxon>
        <taxon>Insecta</taxon>
        <taxon>Pterygota</taxon>
        <taxon>Neoptera</taxon>
        <taxon>Endopterygota</taxon>
        <taxon>Coleoptera</taxon>
        <taxon>Polyphaga</taxon>
        <taxon>Cucujiformia</taxon>
        <taxon>Chrysomeloidea</taxon>
        <taxon>Chrysomelidae</taxon>
        <taxon>Bruchinae</taxon>
        <taxon>Bruchini</taxon>
        <taxon>Acanthoscelides</taxon>
    </lineage>
</organism>
<dbReference type="GO" id="GO:0046872">
    <property type="term" value="F:metal ion binding"/>
    <property type="evidence" value="ECO:0007669"/>
    <property type="project" value="UniProtKB-KW"/>
</dbReference>
<reference evidence="9" key="1">
    <citation type="submission" date="2022-03" db="EMBL/GenBank/DDBJ databases">
        <authorList>
            <person name="Sayadi A."/>
        </authorList>
    </citation>
    <scope>NUCLEOTIDE SEQUENCE</scope>
</reference>
<keyword evidence="7" id="KW-0539">Nucleus</keyword>
<protein>
    <recommendedName>
        <fullName evidence="8">DDE Tnp4 domain-containing protein</fullName>
    </recommendedName>
</protein>
<dbReference type="InterPro" id="IPR027806">
    <property type="entry name" value="HARBI1_dom"/>
</dbReference>
<dbReference type="EMBL" id="CAKOFQ010006795">
    <property type="protein sequence ID" value="CAH1972196.1"/>
    <property type="molecule type" value="Genomic_DNA"/>
</dbReference>
<evidence type="ECO:0000256" key="2">
    <source>
        <dbReference type="ARBA" id="ARBA00004123"/>
    </source>
</evidence>
<evidence type="ECO:0000313" key="9">
    <source>
        <dbReference type="EMBL" id="CAH1972196.1"/>
    </source>
</evidence>
<comment type="cofactor">
    <cofactor evidence="1">
        <name>a divalent metal cation</name>
        <dbReference type="ChEBI" id="CHEBI:60240"/>
    </cofactor>
</comment>
<comment type="similarity">
    <text evidence="3">Belongs to the HARBI1 family.</text>
</comment>
<accession>A0A9P0P8W5</accession>
<dbReference type="Proteomes" id="UP001152888">
    <property type="component" value="Unassembled WGS sequence"/>
</dbReference>
<dbReference type="InterPro" id="IPR045249">
    <property type="entry name" value="HARBI1-like"/>
</dbReference>
<evidence type="ECO:0000256" key="6">
    <source>
        <dbReference type="ARBA" id="ARBA00022801"/>
    </source>
</evidence>
<feature type="domain" description="DDE Tnp4" evidence="8">
    <location>
        <begin position="167"/>
        <end position="244"/>
    </location>
</feature>
<name>A0A9P0P8W5_ACAOB</name>
<comment type="subcellular location">
    <subcellularLocation>
        <location evidence="2">Nucleus</location>
    </subcellularLocation>
</comment>
<evidence type="ECO:0000259" key="8">
    <source>
        <dbReference type="Pfam" id="PF13359"/>
    </source>
</evidence>
<keyword evidence="10" id="KW-1185">Reference proteome</keyword>
<dbReference type="Pfam" id="PF13359">
    <property type="entry name" value="DDE_Tnp_4"/>
    <property type="match status" value="1"/>
</dbReference>
<dbReference type="GO" id="GO:0004518">
    <property type="term" value="F:nuclease activity"/>
    <property type="evidence" value="ECO:0007669"/>
    <property type="project" value="UniProtKB-KW"/>
</dbReference>
<dbReference type="PANTHER" id="PTHR22930:SF269">
    <property type="entry name" value="NUCLEASE HARBI1-LIKE PROTEIN"/>
    <property type="match status" value="1"/>
</dbReference>
<keyword evidence="6" id="KW-0378">Hydrolase</keyword>
<dbReference type="OrthoDB" id="8189118at2759"/>
<keyword evidence="4" id="KW-0540">Nuclease</keyword>
<keyword evidence="5" id="KW-0479">Metal-binding</keyword>
<gene>
    <name evidence="9" type="ORF">ACAOBT_LOCUS9867</name>
</gene>
<evidence type="ECO:0000256" key="5">
    <source>
        <dbReference type="ARBA" id="ARBA00022723"/>
    </source>
</evidence>
<evidence type="ECO:0000256" key="4">
    <source>
        <dbReference type="ARBA" id="ARBA00022722"/>
    </source>
</evidence>
<evidence type="ECO:0000256" key="7">
    <source>
        <dbReference type="ARBA" id="ARBA00023242"/>
    </source>
</evidence>
<sequence length="280" mass="33684">MNRAKIVACWLIYRRRKRQKRNRLHWVHPINERREETGLFHTLFEDLRNDEKKFFNYFRMSMASFDELHDKLKNVLRRQNTKMRNCIQPIEMLAVTLRYLASGCTFTDLHYTYRIGISTASKIVKEVCKAIWAVLQVESIPSPTREIWESIASDFETKFPSLHRGSRWQTWDEAFGLHRHLLRPFGGTHLTPEKRIFNYRLCRARRYVECAFGILSIKWRIFHRPLNVEPDFAVDIIKACTVLHKFCTRKRWFFGGGYYYNNRFGRSTTRTCNTRGYIRK</sequence>
<proteinExistence type="inferred from homology"/>
<dbReference type="PANTHER" id="PTHR22930">
    <property type="match status" value="1"/>
</dbReference>
<dbReference type="AlphaFoldDB" id="A0A9P0P8W5"/>